<reference evidence="2" key="1">
    <citation type="submission" date="2022-12" db="EMBL/GenBank/DDBJ databases">
        <title>Reference genome sequencing for broad-spectrum identification of bacterial and archaeal isolates by mass spectrometry.</title>
        <authorList>
            <person name="Sekiguchi Y."/>
            <person name="Tourlousse D.M."/>
        </authorList>
    </citation>
    <scope>NUCLEOTIDE SEQUENCE</scope>
    <source>
        <strain evidence="2">ASRB1</strain>
    </source>
</reference>
<gene>
    <name evidence="2" type="ORF">DAMNIGENAA_14180</name>
</gene>
<dbReference type="GO" id="GO:1990112">
    <property type="term" value="C:RQC complex"/>
    <property type="evidence" value="ECO:0007669"/>
    <property type="project" value="TreeGrafter"/>
</dbReference>
<name>A0A9W6D4H7_9BACT</name>
<dbReference type="InterPro" id="IPR051608">
    <property type="entry name" value="RQC_Subunit_NEMF"/>
</dbReference>
<dbReference type="AlphaFoldDB" id="A0A9W6D4H7"/>
<evidence type="ECO:0000313" key="3">
    <source>
        <dbReference type="Proteomes" id="UP001144372"/>
    </source>
</evidence>
<dbReference type="InterPro" id="IPR008532">
    <property type="entry name" value="NFACT_RNA-bd"/>
</dbReference>
<evidence type="ECO:0000313" key="2">
    <source>
        <dbReference type="EMBL" id="GLI33985.1"/>
    </source>
</evidence>
<dbReference type="EMBL" id="BSDR01000001">
    <property type="protein sequence ID" value="GLI33985.1"/>
    <property type="molecule type" value="Genomic_DNA"/>
</dbReference>
<protein>
    <recommendedName>
        <fullName evidence="1">NFACT RNA-binding domain-containing protein</fullName>
    </recommendedName>
</protein>
<dbReference type="GO" id="GO:0000049">
    <property type="term" value="F:tRNA binding"/>
    <property type="evidence" value="ECO:0007669"/>
    <property type="project" value="TreeGrafter"/>
</dbReference>
<dbReference type="PANTHER" id="PTHR15239">
    <property type="entry name" value="NUCLEAR EXPORT MEDIATOR FACTOR NEMF"/>
    <property type="match status" value="1"/>
</dbReference>
<sequence length="145" mass="16072">MLKNKIMQNMEKNFKPRGPQVHEYELPGGWVVMAGKTDEDNDRLSIKVAKPDDWWFHVRGMPGSHVILRAKPGEEPDRETLKRAAAIAAYHSKARAGGVVAVSCTRARYVTKPAGAKPGMVQIRRETLIKVRPGLPEGGQSMDAE</sequence>
<keyword evidence="3" id="KW-1185">Reference proteome</keyword>
<dbReference type="GO" id="GO:0043023">
    <property type="term" value="F:ribosomal large subunit binding"/>
    <property type="evidence" value="ECO:0007669"/>
    <property type="project" value="TreeGrafter"/>
</dbReference>
<dbReference type="Proteomes" id="UP001144372">
    <property type="component" value="Unassembled WGS sequence"/>
</dbReference>
<evidence type="ECO:0000259" key="1">
    <source>
        <dbReference type="Pfam" id="PF05670"/>
    </source>
</evidence>
<organism evidence="2 3">
    <name type="scientific">Desulforhabdus amnigena</name>
    <dbReference type="NCBI Taxonomy" id="40218"/>
    <lineage>
        <taxon>Bacteria</taxon>
        <taxon>Pseudomonadati</taxon>
        <taxon>Thermodesulfobacteriota</taxon>
        <taxon>Syntrophobacteria</taxon>
        <taxon>Syntrophobacterales</taxon>
        <taxon>Syntrophobacteraceae</taxon>
        <taxon>Desulforhabdus</taxon>
    </lineage>
</organism>
<dbReference type="PANTHER" id="PTHR15239:SF6">
    <property type="entry name" value="RIBOSOME QUALITY CONTROL COMPLEX SUBUNIT NEMF"/>
    <property type="match status" value="1"/>
</dbReference>
<accession>A0A9W6D4H7</accession>
<comment type="caution">
    <text evidence="2">The sequence shown here is derived from an EMBL/GenBank/DDBJ whole genome shotgun (WGS) entry which is preliminary data.</text>
</comment>
<dbReference type="Pfam" id="PF05670">
    <property type="entry name" value="NFACT-R_1"/>
    <property type="match status" value="1"/>
</dbReference>
<dbReference type="GO" id="GO:0072344">
    <property type="term" value="P:rescue of stalled ribosome"/>
    <property type="evidence" value="ECO:0007669"/>
    <property type="project" value="TreeGrafter"/>
</dbReference>
<proteinExistence type="predicted"/>
<feature type="domain" description="NFACT RNA-binding" evidence="1">
    <location>
        <begin position="24"/>
        <end position="123"/>
    </location>
</feature>